<dbReference type="CDD" id="cd16454">
    <property type="entry name" value="RING-H2_PA-TM-RING"/>
    <property type="match status" value="1"/>
</dbReference>
<dbReference type="PANTHER" id="PTHR45931:SF25">
    <property type="entry name" value="E3 UBIQUITIN-PROTEIN LIGASE RLIM-LIKE ISOFORM X1"/>
    <property type="match status" value="1"/>
</dbReference>
<dbReference type="EMBL" id="JAAALK010000282">
    <property type="protein sequence ID" value="KAG8077517.1"/>
    <property type="molecule type" value="Genomic_DNA"/>
</dbReference>
<evidence type="ECO:0000256" key="3">
    <source>
        <dbReference type="ARBA" id="ARBA00022833"/>
    </source>
</evidence>
<dbReference type="GO" id="GO:0005634">
    <property type="term" value="C:nucleus"/>
    <property type="evidence" value="ECO:0007669"/>
    <property type="project" value="TreeGrafter"/>
</dbReference>
<dbReference type="AlphaFoldDB" id="A0A8J5T024"/>
<protein>
    <recommendedName>
        <fullName evidence="6">RING-type domain-containing protein</fullName>
    </recommendedName>
</protein>
<keyword evidence="2 4" id="KW-0863">Zinc-finger</keyword>
<dbReference type="OrthoDB" id="8062037at2759"/>
<feature type="region of interest" description="Disordered" evidence="5">
    <location>
        <begin position="31"/>
        <end position="72"/>
    </location>
</feature>
<dbReference type="GO" id="GO:0008270">
    <property type="term" value="F:zinc ion binding"/>
    <property type="evidence" value="ECO:0007669"/>
    <property type="project" value="UniProtKB-KW"/>
</dbReference>
<feature type="compositionally biased region" description="Basic and acidic residues" evidence="5">
    <location>
        <begin position="93"/>
        <end position="103"/>
    </location>
</feature>
<dbReference type="InterPro" id="IPR051834">
    <property type="entry name" value="RING_finger_E3_ligase"/>
</dbReference>
<proteinExistence type="predicted"/>
<dbReference type="FunFam" id="3.30.40.10:FF:000594">
    <property type="entry name" value="RING/U-box superfamily protein"/>
    <property type="match status" value="1"/>
</dbReference>
<evidence type="ECO:0000256" key="1">
    <source>
        <dbReference type="ARBA" id="ARBA00022723"/>
    </source>
</evidence>
<sequence length="495" mass="55599">MFDDVDLINMFLSFVISPKCLQEMEVLDLVSSESEPESDDEECSHSPDRKRPACEADPGRDRGSSCSRNEYHESESFLERERMARLLHPPNQDVKKGKEKVDELSGDGRAMGTGGDTCGIEVSKRGDARNAGAACQGNQLGGSLAVPQDESDSKEFQERYGRHELFHSGSATSGDRWKGILGARPTDPAVNTLLHLRDNDVMKEDEVAMHGQNSIATTEVTGADAVFMEDGSSTWMPRIKGLNYPLPDENQLRTRQIESDEEFARMLQEQFNKEQPGSQNSEEVDTTLAWTLQEEDAEHARNAAREAQSSSSQRDRSMAHLYSYGQHSPVQSFSSWATNHMLTPMPNRRGLRRSSNRLETEQQNMIISQLTRGCFGEDNMDLPERMAVLDSLQEQFGNFGDEFISDSDEDDYETLIRLDDNNHRRAASENEINNLPLSVVEGERCSDDPCPICLDCPTAGASLRHLPCLHKFHKECIDKWLRMRISCPVCKSNVI</sequence>
<evidence type="ECO:0000313" key="8">
    <source>
        <dbReference type="Proteomes" id="UP000729402"/>
    </source>
</evidence>
<evidence type="ECO:0000256" key="2">
    <source>
        <dbReference type="ARBA" id="ARBA00022771"/>
    </source>
</evidence>
<dbReference type="GO" id="GO:0006511">
    <property type="term" value="P:ubiquitin-dependent protein catabolic process"/>
    <property type="evidence" value="ECO:0007669"/>
    <property type="project" value="TreeGrafter"/>
</dbReference>
<evidence type="ECO:0000259" key="6">
    <source>
        <dbReference type="PROSITE" id="PS50089"/>
    </source>
</evidence>
<feature type="compositionally biased region" description="Basic and acidic residues" evidence="5">
    <location>
        <begin position="43"/>
        <end position="72"/>
    </location>
</feature>
<keyword evidence="3" id="KW-0862">Zinc</keyword>
<dbReference type="SMART" id="SM00184">
    <property type="entry name" value="RING"/>
    <property type="match status" value="1"/>
</dbReference>
<accession>A0A8J5T024</accession>
<evidence type="ECO:0000256" key="5">
    <source>
        <dbReference type="SAM" id="MobiDB-lite"/>
    </source>
</evidence>
<keyword evidence="1" id="KW-0479">Metal-binding</keyword>
<feature type="domain" description="RING-type" evidence="6">
    <location>
        <begin position="450"/>
        <end position="491"/>
    </location>
</feature>
<dbReference type="PANTHER" id="PTHR45931">
    <property type="entry name" value="SI:CH211-59O9.10"/>
    <property type="match status" value="1"/>
</dbReference>
<dbReference type="Pfam" id="PF13639">
    <property type="entry name" value="zf-RING_2"/>
    <property type="match status" value="1"/>
</dbReference>
<name>A0A8J5T024_ZIZPA</name>
<dbReference type="InterPro" id="IPR001841">
    <property type="entry name" value="Znf_RING"/>
</dbReference>
<organism evidence="7 8">
    <name type="scientific">Zizania palustris</name>
    <name type="common">Northern wild rice</name>
    <dbReference type="NCBI Taxonomy" id="103762"/>
    <lineage>
        <taxon>Eukaryota</taxon>
        <taxon>Viridiplantae</taxon>
        <taxon>Streptophyta</taxon>
        <taxon>Embryophyta</taxon>
        <taxon>Tracheophyta</taxon>
        <taxon>Spermatophyta</taxon>
        <taxon>Magnoliopsida</taxon>
        <taxon>Liliopsida</taxon>
        <taxon>Poales</taxon>
        <taxon>Poaceae</taxon>
        <taxon>BOP clade</taxon>
        <taxon>Oryzoideae</taxon>
        <taxon>Oryzeae</taxon>
        <taxon>Zizaniinae</taxon>
        <taxon>Zizania</taxon>
    </lineage>
</organism>
<feature type="region of interest" description="Disordered" evidence="5">
    <location>
        <begin position="296"/>
        <end position="316"/>
    </location>
</feature>
<reference evidence="7" key="2">
    <citation type="submission" date="2021-02" db="EMBL/GenBank/DDBJ databases">
        <authorList>
            <person name="Kimball J.A."/>
            <person name="Haas M.W."/>
            <person name="Macchietto M."/>
            <person name="Kono T."/>
            <person name="Duquette J."/>
            <person name="Shao M."/>
        </authorList>
    </citation>
    <scope>NUCLEOTIDE SEQUENCE</scope>
    <source>
        <tissue evidence="7">Fresh leaf tissue</tissue>
    </source>
</reference>
<dbReference type="Proteomes" id="UP000729402">
    <property type="component" value="Unassembled WGS sequence"/>
</dbReference>
<dbReference type="GO" id="GO:0061630">
    <property type="term" value="F:ubiquitin protein ligase activity"/>
    <property type="evidence" value="ECO:0007669"/>
    <property type="project" value="TreeGrafter"/>
</dbReference>
<comment type="caution">
    <text evidence="7">The sequence shown here is derived from an EMBL/GenBank/DDBJ whole genome shotgun (WGS) entry which is preliminary data.</text>
</comment>
<keyword evidence="8" id="KW-1185">Reference proteome</keyword>
<dbReference type="PROSITE" id="PS50089">
    <property type="entry name" value="ZF_RING_2"/>
    <property type="match status" value="1"/>
</dbReference>
<reference evidence="7" key="1">
    <citation type="journal article" date="2021" name="bioRxiv">
        <title>Whole Genome Assembly and Annotation of Northern Wild Rice, Zizania palustris L., Supports a Whole Genome Duplication in the Zizania Genus.</title>
        <authorList>
            <person name="Haas M."/>
            <person name="Kono T."/>
            <person name="Macchietto M."/>
            <person name="Millas R."/>
            <person name="McGilp L."/>
            <person name="Shao M."/>
            <person name="Duquette J."/>
            <person name="Hirsch C.N."/>
            <person name="Kimball J."/>
        </authorList>
    </citation>
    <scope>NUCLEOTIDE SEQUENCE</scope>
    <source>
        <tissue evidence="7">Fresh leaf tissue</tissue>
    </source>
</reference>
<evidence type="ECO:0000256" key="4">
    <source>
        <dbReference type="PROSITE-ProRule" id="PRU00175"/>
    </source>
</evidence>
<feature type="region of interest" description="Disordered" evidence="5">
    <location>
        <begin position="86"/>
        <end position="109"/>
    </location>
</feature>
<gene>
    <name evidence="7" type="ORF">GUJ93_ZPchr0007g5725</name>
</gene>
<evidence type="ECO:0000313" key="7">
    <source>
        <dbReference type="EMBL" id="KAG8077517.1"/>
    </source>
</evidence>